<dbReference type="EMBL" id="GBXM01097939">
    <property type="protein sequence ID" value="JAH10638.1"/>
    <property type="molecule type" value="Transcribed_RNA"/>
</dbReference>
<accession>A0A0E9Q3D2</accession>
<evidence type="ECO:0000256" key="1">
    <source>
        <dbReference type="SAM" id="MobiDB-lite"/>
    </source>
</evidence>
<proteinExistence type="predicted"/>
<protein>
    <submittedName>
        <fullName evidence="2">Uncharacterized protein</fullName>
    </submittedName>
</protein>
<reference evidence="2" key="2">
    <citation type="journal article" date="2015" name="Fish Shellfish Immunol.">
        <title>Early steps in the European eel (Anguilla anguilla)-Vibrio vulnificus interaction in the gills: Role of the RtxA13 toxin.</title>
        <authorList>
            <person name="Callol A."/>
            <person name="Pajuelo D."/>
            <person name="Ebbesson L."/>
            <person name="Teles M."/>
            <person name="MacKenzie S."/>
            <person name="Amaro C."/>
        </authorList>
    </citation>
    <scope>NUCLEOTIDE SEQUENCE</scope>
</reference>
<name>A0A0E9Q3D2_ANGAN</name>
<dbReference type="AlphaFoldDB" id="A0A0E9Q3D2"/>
<reference evidence="2" key="1">
    <citation type="submission" date="2014-11" db="EMBL/GenBank/DDBJ databases">
        <authorList>
            <person name="Amaro Gonzalez C."/>
        </authorList>
    </citation>
    <scope>NUCLEOTIDE SEQUENCE</scope>
</reference>
<sequence>MDKNRNQKLTDSFSWGVGGG</sequence>
<organism evidence="2">
    <name type="scientific">Anguilla anguilla</name>
    <name type="common">European freshwater eel</name>
    <name type="synonym">Muraena anguilla</name>
    <dbReference type="NCBI Taxonomy" id="7936"/>
    <lineage>
        <taxon>Eukaryota</taxon>
        <taxon>Metazoa</taxon>
        <taxon>Chordata</taxon>
        <taxon>Craniata</taxon>
        <taxon>Vertebrata</taxon>
        <taxon>Euteleostomi</taxon>
        <taxon>Actinopterygii</taxon>
        <taxon>Neopterygii</taxon>
        <taxon>Teleostei</taxon>
        <taxon>Anguilliformes</taxon>
        <taxon>Anguillidae</taxon>
        <taxon>Anguilla</taxon>
    </lineage>
</organism>
<evidence type="ECO:0000313" key="2">
    <source>
        <dbReference type="EMBL" id="JAH10638.1"/>
    </source>
</evidence>
<feature type="region of interest" description="Disordered" evidence="1">
    <location>
        <begin position="1"/>
        <end position="20"/>
    </location>
</feature>